<accession>A0A5B8VIT2</accession>
<evidence type="ECO:0000256" key="3">
    <source>
        <dbReference type="ARBA" id="ARBA00023163"/>
    </source>
</evidence>
<dbReference type="PANTHER" id="PTHR43280:SF30">
    <property type="entry name" value="MMSAB OPERON REGULATORY PROTEIN"/>
    <property type="match status" value="1"/>
</dbReference>
<dbReference type="KEGG" id="agi:FSB73_07250"/>
<keyword evidence="6" id="KW-1185">Reference proteome</keyword>
<dbReference type="InterPro" id="IPR037923">
    <property type="entry name" value="HTH-like"/>
</dbReference>
<dbReference type="InterPro" id="IPR018060">
    <property type="entry name" value="HTH_AraC"/>
</dbReference>
<evidence type="ECO:0000256" key="2">
    <source>
        <dbReference type="ARBA" id="ARBA00023125"/>
    </source>
</evidence>
<evidence type="ECO:0000313" key="5">
    <source>
        <dbReference type="EMBL" id="QEC71497.1"/>
    </source>
</evidence>
<sequence length="331" mass="37867">MLSLRDSFNILNLGSMNTNQNAAQQPFERAIQFTNDVYVDFVAENSFVSQFFVTYLANLPKAFNHHQIFQNGISFNILLYCTSGCGWFSIGDRVHCINPNQYVLIPATGLRVEYGAQDDGFWGVYIAHFDGQNIHSFNDSFGLDPFISPTDVGGNQKGIDLWEEMYHLLNKPRTYSNYLQANFCLYHFLGSFLFPAQEDQKDQSEHWISETVNYMKKMIHEKLSVEDLAERHHLSVSYFSSLFRKAMGLAPLEYFIQLKLQSACSLLKERGLKVKEVADAIGYDDPFHFSRLFKKHMRVSPLAYKSLHRSAQRNTGVPTIGLGIKHSLMAV</sequence>
<organism evidence="5 6">
    <name type="scientific">Arachidicoccus ginsenosidivorans</name>
    <dbReference type="NCBI Taxonomy" id="496057"/>
    <lineage>
        <taxon>Bacteria</taxon>
        <taxon>Pseudomonadati</taxon>
        <taxon>Bacteroidota</taxon>
        <taxon>Chitinophagia</taxon>
        <taxon>Chitinophagales</taxon>
        <taxon>Chitinophagaceae</taxon>
        <taxon>Arachidicoccus</taxon>
    </lineage>
</organism>
<dbReference type="AlphaFoldDB" id="A0A5B8VIT2"/>
<name>A0A5B8VIT2_9BACT</name>
<dbReference type="Gene3D" id="1.10.10.60">
    <property type="entry name" value="Homeodomain-like"/>
    <property type="match status" value="2"/>
</dbReference>
<dbReference type="SUPFAM" id="SSF46689">
    <property type="entry name" value="Homeodomain-like"/>
    <property type="match status" value="2"/>
</dbReference>
<protein>
    <submittedName>
        <fullName evidence="5">Helix-turn-helix transcriptional regulator</fullName>
    </submittedName>
</protein>
<dbReference type="GO" id="GO:0043565">
    <property type="term" value="F:sequence-specific DNA binding"/>
    <property type="evidence" value="ECO:0007669"/>
    <property type="project" value="InterPro"/>
</dbReference>
<proteinExistence type="predicted"/>
<dbReference type="GO" id="GO:0003700">
    <property type="term" value="F:DNA-binding transcription factor activity"/>
    <property type="evidence" value="ECO:0007669"/>
    <property type="project" value="InterPro"/>
</dbReference>
<keyword evidence="3" id="KW-0804">Transcription</keyword>
<dbReference type="Pfam" id="PF12833">
    <property type="entry name" value="HTH_18"/>
    <property type="match status" value="1"/>
</dbReference>
<evidence type="ECO:0000313" key="6">
    <source>
        <dbReference type="Proteomes" id="UP000321291"/>
    </source>
</evidence>
<evidence type="ECO:0000259" key="4">
    <source>
        <dbReference type="PROSITE" id="PS01124"/>
    </source>
</evidence>
<dbReference type="PROSITE" id="PS00041">
    <property type="entry name" value="HTH_ARAC_FAMILY_1"/>
    <property type="match status" value="1"/>
</dbReference>
<keyword evidence="1" id="KW-0805">Transcription regulation</keyword>
<dbReference type="InterPro" id="IPR018062">
    <property type="entry name" value="HTH_AraC-typ_CS"/>
</dbReference>
<evidence type="ECO:0000256" key="1">
    <source>
        <dbReference type="ARBA" id="ARBA00023015"/>
    </source>
</evidence>
<dbReference type="PANTHER" id="PTHR43280">
    <property type="entry name" value="ARAC-FAMILY TRANSCRIPTIONAL REGULATOR"/>
    <property type="match status" value="1"/>
</dbReference>
<reference evidence="5 6" key="1">
    <citation type="journal article" date="2017" name="Int. J. Syst. Evol. Microbiol.">
        <title>Arachidicoccus ginsenosidivorans sp. nov., with ginsenoside-converting activity isolated from ginseng cultivating soil.</title>
        <authorList>
            <person name="Siddiqi M.Z."/>
            <person name="Aslam Z."/>
            <person name="Im W.T."/>
        </authorList>
    </citation>
    <scope>NUCLEOTIDE SEQUENCE [LARGE SCALE GENOMIC DNA]</scope>
    <source>
        <strain evidence="5 6">Gsoil 809</strain>
    </source>
</reference>
<dbReference type="PROSITE" id="PS01124">
    <property type="entry name" value="HTH_ARAC_FAMILY_2"/>
    <property type="match status" value="1"/>
</dbReference>
<dbReference type="EMBL" id="CP042434">
    <property type="protein sequence ID" value="QEC71497.1"/>
    <property type="molecule type" value="Genomic_DNA"/>
</dbReference>
<dbReference type="Proteomes" id="UP000321291">
    <property type="component" value="Chromosome"/>
</dbReference>
<dbReference type="SUPFAM" id="SSF51215">
    <property type="entry name" value="Regulatory protein AraC"/>
    <property type="match status" value="1"/>
</dbReference>
<gene>
    <name evidence="5" type="ORF">FSB73_07250</name>
</gene>
<dbReference type="SMART" id="SM00342">
    <property type="entry name" value="HTH_ARAC"/>
    <property type="match status" value="1"/>
</dbReference>
<feature type="domain" description="HTH araC/xylS-type" evidence="4">
    <location>
        <begin position="209"/>
        <end position="307"/>
    </location>
</feature>
<dbReference type="InterPro" id="IPR009057">
    <property type="entry name" value="Homeodomain-like_sf"/>
</dbReference>
<keyword evidence="2" id="KW-0238">DNA-binding</keyword>